<feature type="domain" description="DDE Tnp4" evidence="9">
    <location>
        <begin position="7"/>
        <end position="106"/>
    </location>
</feature>
<evidence type="ECO:0000256" key="7">
    <source>
        <dbReference type="ARBA" id="ARBA00023242"/>
    </source>
</evidence>
<evidence type="ECO:0000256" key="8">
    <source>
        <dbReference type="SAM" id="MobiDB-lite"/>
    </source>
</evidence>
<dbReference type="Proteomes" id="UP000429607">
    <property type="component" value="Unassembled WGS sequence"/>
</dbReference>
<evidence type="ECO:0000313" key="10">
    <source>
        <dbReference type="EMBL" id="KAE8984763.1"/>
    </source>
</evidence>
<gene>
    <name evidence="11" type="ORF">PR001_g22348</name>
    <name evidence="10" type="ORF">PR002_g22841</name>
</gene>
<sequence length="221" mass="25134">MVLQWSHLLETIPDDFYVLADAGYGLSKKVLTPYRSLRYHLKEWAKSSGRPQNGMELYNLRHAKARNVVERVIGVLKRRFGVHRSCMDYVLVNIKALIFACPCVHNCQRRFSSSDMAEDFRDTVQERELDQVVNETEDSIPFDFHNGTTWRECMSAAMWTDETSSDDESSSLDGSDKSYELDELLDSDSAISADSDFDSDNSDAMMTSEDGYSDVSSDTTE</sequence>
<comment type="subcellular location">
    <subcellularLocation>
        <location evidence="2">Nucleus</location>
    </subcellularLocation>
</comment>
<dbReference type="GO" id="GO:0005634">
    <property type="term" value="C:nucleus"/>
    <property type="evidence" value="ECO:0007669"/>
    <property type="project" value="UniProtKB-SubCell"/>
</dbReference>
<dbReference type="GO" id="GO:0016787">
    <property type="term" value="F:hydrolase activity"/>
    <property type="evidence" value="ECO:0007669"/>
    <property type="project" value="UniProtKB-KW"/>
</dbReference>
<dbReference type="GO" id="GO:0004518">
    <property type="term" value="F:nuclease activity"/>
    <property type="evidence" value="ECO:0007669"/>
    <property type="project" value="UniProtKB-KW"/>
</dbReference>
<feature type="region of interest" description="Disordered" evidence="8">
    <location>
        <begin position="183"/>
        <end position="221"/>
    </location>
</feature>
<protein>
    <recommendedName>
        <fullName evidence="9">DDE Tnp4 domain-containing protein</fullName>
    </recommendedName>
</protein>
<keyword evidence="5" id="KW-0479">Metal-binding</keyword>
<evidence type="ECO:0000259" key="9">
    <source>
        <dbReference type="Pfam" id="PF13359"/>
    </source>
</evidence>
<dbReference type="InterPro" id="IPR027806">
    <property type="entry name" value="HARBI1_dom"/>
</dbReference>
<evidence type="ECO:0000313" key="13">
    <source>
        <dbReference type="Proteomes" id="UP000435112"/>
    </source>
</evidence>
<evidence type="ECO:0000256" key="4">
    <source>
        <dbReference type="ARBA" id="ARBA00022722"/>
    </source>
</evidence>
<keyword evidence="4" id="KW-0540">Nuclease</keyword>
<dbReference type="PANTHER" id="PTHR22930:SF85">
    <property type="entry name" value="GH03217P-RELATED"/>
    <property type="match status" value="1"/>
</dbReference>
<dbReference type="EMBL" id="QXFV01002474">
    <property type="protein sequence ID" value="KAE8987345.1"/>
    <property type="molecule type" value="Genomic_DNA"/>
</dbReference>
<accession>A0A6A3IZD7</accession>
<keyword evidence="7" id="KW-0539">Nucleus</keyword>
<dbReference type="PANTHER" id="PTHR22930">
    <property type="match status" value="1"/>
</dbReference>
<dbReference type="InterPro" id="IPR045249">
    <property type="entry name" value="HARBI1-like"/>
</dbReference>
<evidence type="ECO:0000313" key="11">
    <source>
        <dbReference type="EMBL" id="KAE8987345.1"/>
    </source>
</evidence>
<evidence type="ECO:0000256" key="5">
    <source>
        <dbReference type="ARBA" id="ARBA00022723"/>
    </source>
</evidence>
<dbReference type="Pfam" id="PF13359">
    <property type="entry name" value="DDE_Tnp_4"/>
    <property type="match status" value="1"/>
</dbReference>
<dbReference type="EMBL" id="QXFU01002517">
    <property type="protein sequence ID" value="KAE8984763.1"/>
    <property type="molecule type" value="Genomic_DNA"/>
</dbReference>
<reference evidence="12 13" key="1">
    <citation type="submission" date="2018-09" db="EMBL/GenBank/DDBJ databases">
        <title>Genomic investigation of the strawberry pathogen Phytophthora fragariae indicates pathogenicity is determined by transcriptional variation in three key races.</title>
        <authorList>
            <person name="Adams T.M."/>
            <person name="Armitage A.D."/>
            <person name="Sobczyk M.K."/>
            <person name="Bates H.J."/>
            <person name="Dunwell J.M."/>
            <person name="Nellist C.F."/>
            <person name="Harrison R.J."/>
        </authorList>
    </citation>
    <scope>NUCLEOTIDE SEQUENCE [LARGE SCALE GENOMIC DNA]</scope>
    <source>
        <strain evidence="11 12">SCRP249</strain>
        <strain evidence="10 13">SCRP324</strain>
    </source>
</reference>
<proteinExistence type="inferred from homology"/>
<evidence type="ECO:0000256" key="6">
    <source>
        <dbReference type="ARBA" id="ARBA00022801"/>
    </source>
</evidence>
<dbReference type="OrthoDB" id="129044at2759"/>
<evidence type="ECO:0000256" key="2">
    <source>
        <dbReference type="ARBA" id="ARBA00004123"/>
    </source>
</evidence>
<name>A0A6A3IZD7_9STRA</name>
<comment type="cofactor">
    <cofactor evidence="1">
        <name>a divalent metal cation</name>
        <dbReference type="ChEBI" id="CHEBI:60240"/>
    </cofactor>
</comment>
<organism evidence="10 13">
    <name type="scientific">Phytophthora rubi</name>
    <dbReference type="NCBI Taxonomy" id="129364"/>
    <lineage>
        <taxon>Eukaryota</taxon>
        <taxon>Sar</taxon>
        <taxon>Stramenopiles</taxon>
        <taxon>Oomycota</taxon>
        <taxon>Peronosporomycetes</taxon>
        <taxon>Peronosporales</taxon>
        <taxon>Peronosporaceae</taxon>
        <taxon>Phytophthora</taxon>
    </lineage>
</organism>
<comment type="caution">
    <text evidence="10">The sequence shown here is derived from an EMBL/GenBank/DDBJ whole genome shotgun (WGS) entry which is preliminary data.</text>
</comment>
<evidence type="ECO:0000256" key="1">
    <source>
        <dbReference type="ARBA" id="ARBA00001968"/>
    </source>
</evidence>
<comment type="similarity">
    <text evidence="3">Belongs to the HARBI1 family.</text>
</comment>
<dbReference type="Proteomes" id="UP000435112">
    <property type="component" value="Unassembled WGS sequence"/>
</dbReference>
<dbReference type="AlphaFoldDB" id="A0A6A3IZD7"/>
<dbReference type="GO" id="GO:0046872">
    <property type="term" value="F:metal ion binding"/>
    <property type="evidence" value="ECO:0007669"/>
    <property type="project" value="UniProtKB-KW"/>
</dbReference>
<evidence type="ECO:0000313" key="12">
    <source>
        <dbReference type="Proteomes" id="UP000429607"/>
    </source>
</evidence>
<keyword evidence="6" id="KW-0378">Hydrolase</keyword>
<evidence type="ECO:0000256" key="3">
    <source>
        <dbReference type="ARBA" id="ARBA00006958"/>
    </source>
</evidence>